<dbReference type="Gene3D" id="2.130.10.10">
    <property type="entry name" value="YVTN repeat-like/Quinoprotein amine dehydrogenase"/>
    <property type="match status" value="2"/>
</dbReference>
<dbReference type="SUPFAM" id="SSF50978">
    <property type="entry name" value="WD40 repeat-like"/>
    <property type="match status" value="1"/>
</dbReference>
<gene>
    <name evidence="5" type="ORF">BRETT_002814</name>
</gene>
<dbReference type="PANTHER" id="PTHR22889">
    <property type="entry name" value="WD REPEAT-CONTAINING PROTEIN 89"/>
    <property type="match status" value="1"/>
</dbReference>
<reference evidence="5" key="2">
    <citation type="journal article" name="BMC Genomics">
        <title>New genome assemblies reveal patterns of domestication and adaptation across Brettanomyces (Dekkera) species.</title>
        <authorList>
            <person name="Roach M.J."/>
            <person name="Borneman A.R."/>
        </authorList>
    </citation>
    <scope>NUCLEOTIDE SEQUENCE</scope>
    <source>
        <strain evidence="5">UCD 2041</strain>
    </source>
</reference>
<dbReference type="KEGG" id="bbrx:BRETT_002814"/>
<dbReference type="InterPro" id="IPR020472">
    <property type="entry name" value="WD40_PAC1"/>
</dbReference>
<name>A0A871RI85_DEKBR</name>
<dbReference type="GeneID" id="64574738"/>
<dbReference type="InterPro" id="IPR039328">
    <property type="entry name" value="WDR89"/>
</dbReference>
<feature type="repeat" description="WD" evidence="3">
    <location>
        <begin position="141"/>
        <end position="183"/>
    </location>
</feature>
<proteinExistence type="predicted"/>
<feature type="repeat" description="WD" evidence="3">
    <location>
        <begin position="51"/>
        <end position="85"/>
    </location>
</feature>
<evidence type="ECO:0000256" key="1">
    <source>
        <dbReference type="ARBA" id="ARBA00022574"/>
    </source>
</evidence>
<keyword evidence="1 3" id="KW-0853">WD repeat</keyword>
<feature type="compositionally biased region" description="Basic residues" evidence="4">
    <location>
        <begin position="342"/>
        <end position="355"/>
    </location>
</feature>
<evidence type="ECO:0000256" key="3">
    <source>
        <dbReference type="PROSITE-ProRule" id="PRU00221"/>
    </source>
</evidence>
<evidence type="ECO:0000313" key="6">
    <source>
        <dbReference type="Proteomes" id="UP000663131"/>
    </source>
</evidence>
<dbReference type="InterPro" id="IPR015943">
    <property type="entry name" value="WD40/YVTN_repeat-like_dom_sf"/>
</dbReference>
<evidence type="ECO:0000256" key="4">
    <source>
        <dbReference type="SAM" id="MobiDB-lite"/>
    </source>
</evidence>
<feature type="compositionally biased region" description="Basic and acidic residues" evidence="4">
    <location>
        <begin position="356"/>
        <end position="380"/>
    </location>
</feature>
<evidence type="ECO:0008006" key="7">
    <source>
        <dbReference type="Google" id="ProtNLM"/>
    </source>
</evidence>
<dbReference type="InterPro" id="IPR001680">
    <property type="entry name" value="WD40_rpt"/>
</dbReference>
<feature type="region of interest" description="Disordered" evidence="4">
    <location>
        <begin position="333"/>
        <end position="405"/>
    </location>
</feature>
<organism evidence="5 6">
    <name type="scientific">Dekkera bruxellensis</name>
    <name type="common">Brettanomyces custersii</name>
    <dbReference type="NCBI Taxonomy" id="5007"/>
    <lineage>
        <taxon>Eukaryota</taxon>
        <taxon>Fungi</taxon>
        <taxon>Dikarya</taxon>
        <taxon>Ascomycota</taxon>
        <taxon>Saccharomycotina</taxon>
        <taxon>Pichiomycetes</taxon>
        <taxon>Pichiales</taxon>
        <taxon>Pichiaceae</taxon>
        <taxon>Brettanomyces</taxon>
    </lineage>
</organism>
<evidence type="ECO:0000256" key="2">
    <source>
        <dbReference type="ARBA" id="ARBA00022737"/>
    </source>
</evidence>
<protein>
    <recommendedName>
        <fullName evidence="7">WD repeat-containing protein 89</fullName>
    </recommendedName>
</protein>
<sequence>MEREAVSAGSINCHDWVLKLCSLDKHGLVSGLSNGKIDVIPFGQTEKHKEINAHGGAVNSVRKVDENSFCSCSNDGIVKIWDLRSPNGNNCVAAMEGVKNLPFVSLDARDTLVGAGTELKGDSHLFIWDRRRLSVPFKQFTECHQDDITEVRFHPTRRNMLLSGSTDGYVNVYDLKAEKEEDALLQVINFASVHSANFLPNDKLYTLSHMETFSVHSLIDTTTEESVESDPVDYGDIRDKWSCEYVVDLYAPGYICCGSNSTKQLRLYQFDPEKVAFDGLSTDSDYISLPGAHGDDIVRDMVIHHGVIYTGGEDGLVKIWNVSGNMLGDTSSRFFGQEAGSKSHHHHKHTQKKPIKTIDAEDGHIHHSKRHEGQDGSVEPRHHHHHNHHHHHSHKSSRFMPYSRE</sequence>
<dbReference type="Proteomes" id="UP000663131">
    <property type="component" value="Chromosome 9"/>
</dbReference>
<dbReference type="AlphaFoldDB" id="A0A871RI85"/>
<reference evidence="5" key="1">
    <citation type="submission" date="2020-10" db="EMBL/GenBank/DDBJ databases">
        <authorList>
            <person name="Palmer J.M."/>
        </authorList>
    </citation>
    <scope>NUCLEOTIDE SEQUENCE</scope>
    <source>
        <strain evidence="5">UCD 2041</strain>
    </source>
</reference>
<evidence type="ECO:0000313" key="5">
    <source>
        <dbReference type="EMBL" id="QOU22632.1"/>
    </source>
</evidence>
<dbReference type="PRINTS" id="PR00320">
    <property type="entry name" value="GPROTEINBRPT"/>
</dbReference>
<accession>A0A871RI85</accession>
<dbReference type="PROSITE" id="PS50082">
    <property type="entry name" value="WD_REPEATS_2"/>
    <property type="match status" value="2"/>
</dbReference>
<dbReference type="EMBL" id="CP063137">
    <property type="protein sequence ID" value="QOU22632.1"/>
    <property type="molecule type" value="Genomic_DNA"/>
</dbReference>
<dbReference type="PROSITE" id="PS50294">
    <property type="entry name" value="WD_REPEATS_REGION"/>
    <property type="match status" value="1"/>
</dbReference>
<dbReference type="Pfam" id="PF00400">
    <property type="entry name" value="WD40"/>
    <property type="match status" value="3"/>
</dbReference>
<keyword evidence="2" id="KW-0677">Repeat</keyword>
<dbReference type="SMART" id="SM00320">
    <property type="entry name" value="WD40"/>
    <property type="match status" value="3"/>
</dbReference>
<dbReference type="RefSeq" id="XP_041139125.1">
    <property type="nucleotide sequence ID" value="XM_041281334.1"/>
</dbReference>
<dbReference type="PANTHER" id="PTHR22889:SF0">
    <property type="entry name" value="WD REPEAT-CONTAINING PROTEIN 89"/>
    <property type="match status" value="1"/>
</dbReference>
<dbReference type="OrthoDB" id="25131at2759"/>
<feature type="compositionally biased region" description="Basic residues" evidence="4">
    <location>
        <begin position="381"/>
        <end position="397"/>
    </location>
</feature>
<dbReference type="InterPro" id="IPR036322">
    <property type="entry name" value="WD40_repeat_dom_sf"/>
</dbReference>